<name>A0A382NHU8_9ZZZZ</name>
<dbReference type="EMBL" id="UINC01100592">
    <property type="protein sequence ID" value="SVC60769.1"/>
    <property type="molecule type" value="Genomic_DNA"/>
</dbReference>
<dbReference type="PANTHER" id="PTHR43968">
    <property type="match status" value="1"/>
</dbReference>
<evidence type="ECO:0008006" key="4">
    <source>
        <dbReference type="Google" id="ProtNLM"/>
    </source>
</evidence>
<dbReference type="InterPro" id="IPR036249">
    <property type="entry name" value="Thioredoxin-like_sf"/>
</dbReference>
<gene>
    <name evidence="3" type="ORF">METZ01_LOCUS313623</name>
</gene>
<organism evidence="3">
    <name type="scientific">marine metagenome</name>
    <dbReference type="NCBI Taxonomy" id="408172"/>
    <lineage>
        <taxon>unclassified sequences</taxon>
        <taxon>metagenomes</taxon>
        <taxon>ecological metagenomes</taxon>
    </lineage>
</organism>
<reference evidence="3" key="1">
    <citation type="submission" date="2018-05" db="EMBL/GenBank/DDBJ databases">
        <authorList>
            <person name="Lanie J.A."/>
            <person name="Ng W.-L."/>
            <person name="Kazmierczak K.M."/>
            <person name="Andrzejewski T.M."/>
            <person name="Davidsen T.M."/>
            <person name="Wayne K.J."/>
            <person name="Tettelin H."/>
            <person name="Glass J.I."/>
            <person name="Rusch D."/>
            <person name="Podicherti R."/>
            <person name="Tsui H.-C.T."/>
            <person name="Winkler M.E."/>
        </authorList>
    </citation>
    <scope>NUCLEOTIDE SEQUENCE</scope>
</reference>
<dbReference type="InterPro" id="IPR004045">
    <property type="entry name" value="Glutathione_S-Trfase_N"/>
</dbReference>
<dbReference type="InterPro" id="IPR050983">
    <property type="entry name" value="GST_Omega/HSP26"/>
</dbReference>
<dbReference type="InterPro" id="IPR036282">
    <property type="entry name" value="Glutathione-S-Trfase_C_sf"/>
</dbReference>
<dbReference type="InterPro" id="IPR010987">
    <property type="entry name" value="Glutathione-S-Trfase_C-like"/>
</dbReference>
<proteinExistence type="predicted"/>
<dbReference type="SFLD" id="SFLDS00019">
    <property type="entry name" value="Glutathione_Transferase_(cytos"/>
    <property type="match status" value="1"/>
</dbReference>
<feature type="domain" description="GST C-terminal" evidence="2">
    <location>
        <begin position="91"/>
        <end position="213"/>
    </location>
</feature>
<dbReference type="GO" id="GO:0005737">
    <property type="term" value="C:cytoplasm"/>
    <property type="evidence" value="ECO:0007669"/>
    <property type="project" value="TreeGrafter"/>
</dbReference>
<dbReference type="Gene3D" id="1.20.1050.10">
    <property type="match status" value="1"/>
</dbReference>
<dbReference type="Pfam" id="PF13417">
    <property type="entry name" value="GST_N_3"/>
    <property type="match status" value="1"/>
</dbReference>
<dbReference type="SFLD" id="SFLDG00358">
    <property type="entry name" value="Main_(cytGST)"/>
    <property type="match status" value="1"/>
</dbReference>
<evidence type="ECO:0000313" key="3">
    <source>
        <dbReference type="EMBL" id="SVC60769.1"/>
    </source>
</evidence>
<evidence type="ECO:0000259" key="1">
    <source>
        <dbReference type="PROSITE" id="PS50404"/>
    </source>
</evidence>
<dbReference type="SUPFAM" id="SSF47616">
    <property type="entry name" value="GST C-terminal domain-like"/>
    <property type="match status" value="1"/>
</dbReference>
<dbReference type="SUPFAM" id="SSF52833">
    <property type="entry name" value="Thioredoxin-like"/>
    <property type="match status" value="1"/>
</dbReference>
<dbReference type="InterPro" id="IPR040079">
    <property type="entry name" value="Glutathione_S-Trfase"/>
</dbReference>
<dbReference type="Gene3D" id="3.40.30.10">
    <property type="entry name" value="Glutaredoxin"/>
    <property type="match status" value="1"/>
</dbReference>
<protein>
    <recommendedName>
        <fullName evidence="4">GST N-terminal domain-containing protein</fullName>
    </recommendedName>
</protein>
<dbReference type="PROSITE" id="PS50405">
    <property type="entry name" value="GST_CTER"/>
    <property type="match status" value="1"/>
</dbReference>
<dbReference type="AlphaFoldDB" id="A0A382NHU8"/>
<feature type="domain" description="GST N-terminal" evidence="1">
    <location>
        <begin position="8"/>
        <end position="86"/>
    </location>
</feature>
<dbReference type="Pfam" id="PF00043">
    <property type="entry name" value="GST_C"/>
    <property type="match status" value="1"/>
</dbReference>
<sequence>MVSLNRRTSMALFSDPLDHYSHRVRIVMQEKGVAAELINSDVNNLSKEVIEISPYATLPVLIDRDVCLYDSVILMEYLDERFPHPPLLPVYPVARAHMRLFIQRIEQDWCTLFDKLLEDDLKDSEKKKIRQDFRSHLIDTISILKEKPYFMSDDFSLVDCCIAPILWRLPLVGIEIREETKTRPLHKYMKLVLTRPAFLESLSEEERDIRSIT</sequence>
<dbReference type="PANTHER" id="PTHR43968:SF6">
    <property type="entry name" value="GLUTATHIONE S-TRANSFERASE OMEGA"/>
    <property type="match status" value="1"/>
</dbReference>
<accession>A0A382NHU8</accession>
<evidence type="ECO:0000259" key="2">
    <source>
        <dbReference type="PROSITE" id="PS50405"/>
    </source>
</evidence>
<dbReference type="PROSITE" id="PS50404">
    <property type="entry name" value="GST_NTER"/>
    <property type="match status" value="1"/>
</dbReference>
<dbReference type="InterPro" id="IPR004046">
    <property type="entry name" value="GST_C"/>
</dbReference>